<proteinExistence type="predicted"/>
<name>A0A167N3Z8_CALVF</name>
<dbReference type="AlphaFoldDB" id="A0A167N3Z8"/>
<protein>
    <submittedName>
        <fullName evidence="2">Uncharacterized protein</fullName>
    </submittedName>
</protein>
<evidence type="ECO:0000256" key="1">
    <source>
        <dbReference type="SAM" id="MobiDB-lite"/>
    </source>
</evidence>
<keyword evidence="3" id="KW-1185">Reference proteome</keyword>
<accession>A0A167N3Z8</accession>
<feature type="region of interest" description="Disordered" evidence="1">
    <location>
        <begin position="55"/>
        <end position="74"/>
    </location>
</feature>
<reference evidence="2 3" key="1">
    <citation type="journal article" date="2016" name="Mol. Biol. Evol.">
        <title>Comparative Genomics of Early-Diverging Mushroom-Forming Fungi Provides Insights into the Origins of Lignocellulose Decay Capabilities.</title>
        <authorList>
            <person name="Nagy L.G."/>
            <person name="Riley R."/>
            <person name="Tritt A."/>
            <person name="Adam C."/>
            <person name="Daum C."/>
            <person name="Floudas D."/>
            <person name="Sun H."/>
            <person name="Yadav J.S."/>
            <person name="Pangilinan J."/>
            <person name="Larsson K.H."/>
            <person name="Matsuura K."/>
            <person name="Barry K."/>
            <person name="Labutti K."/>
            <person name="Kuo R."/>
            <person name="Ohm R.A."/>
            <person name="Bhattacharya S.S."/>
            <person name="Shirouzu T."/>
            <person name="Yoshinaga Y."/>
            <person name="Martin F.M."/>
            <person name="Grigoriev I.V."/>
            <person name="Hibbett D.S."/>
        </authorList>
    </citation>
    <scope>NUCLEOTIDE SEQUENCE [LARGE SCALE GENOMIC DNA]</scope>
    <source>
        <strain evidence="2 3">TUFC12733</strain>
    </source>
</reference>
<evidence type="ECO:0000313" key="2">
    <source>
        <dbReference type="EMBL" id="KZO97322.1"/>
    </source>
</evidence>
<gene>
    <name evidence="2" type="ORF">CALVIDRAFT_536339</name>
</gene>
<dbReference type="EMBL" id="KV417280">
    <property type="protein sequence ID" value="KZO97322.1"/>
    <property type="molecule type" value="Genomic_DNA"/>
</dbReference>
<feature type="compositionally biased region" description="Low complexity" evidence="1">
    <location>
        <begin position="55"/>
        <end position="67"/>
    </location>
</feature>
<evidence type="ECO:0000313" key="3">
    <source>
        <dbReference type="Proteomes" id="UP000076738"/>
    </source>
</evidence>
<organism evidence="2 3">
    <name type="scientific">Calocera viscosa (strain TUFC12733)</name>
    <dbReference type="NCBI Taxonomy" id="1330018"/>
    <lineage>
        <taxon>Eukaryota</taxon>
        <taxon>Fungi</taxon>
        <taxon>Dikarya</taxon>
        <taxon>Basidiomycota</taxon>
        <taxon>Agaricomycotina</taxon>
        <taxon>Dacrymycetes</taxon>
        <taxon>Dacrymycetales</taxon>
        <taxon>Dacrymycetaceae</taxon>
        <taxon>Calocera</taxon>
    </lineage>
</organism>
<dbReference type="Proteomes" id="UP000076738">
    <property type="component" value="Unassembled WGS sequence"/>
</dbReference>
<sequence length="74" mass="7713">MRCSDAAHLSHLDPIDKPQPGPIATLSASHPAACCVPARLRRFLSSSFHGGRFRAASAAPSSRAAPAEPTNHAL</sequence>
<feature type="region of interest" description="Disordered" evidence="1">
    <location>
        <begin position="1"/>
        <end position="23"/>
    </location>
</feature>